<dbReference type="PATRIC" id="fig|1429043.3.peg.945"/>
<evidence type="ECO:0000256" key="4">
    <source>
        <dbReference type="ARBA" id="ARBA00022833"/>
    </source>
</evidence>
<comment type="caution">
    <text evidence="5">The sequence shown here is derived from an EMBL/GenBank/DDBJ whole genome shotgun (WGS) entry which is preliminary data.</text>
</comment>
<keyword evidence="3" id="KW-0479">Metal-binding</keyword>
<dbReference type="GO" id="GO:0043720">
    <property type="term" value="F:3-keto-5-aminohexanoate cleavage activity"/>
    <property type="evidence" value="ECO:0007669"/>
    <property type="project" value="InterPro"/>
</dbReference>
<dbReference type="RefSeq" id="WP_044346879.1">
    <property type="nucleotide sequence ID" value="NZ_AZAC01000003.1"/>
</dbReference>
<comment type="cofactor">
    <cofactor evidence="1">
        <name>Zn(2+)</name>
        <dbReference type="ChEBI" id="CHEBI:29105"/>
    </cofactor>
</comment>
<evidence type="ECO:0000256" key="3">
    <source>
        <dbReference type="ARBA" id="ARBA00022723"/>
    </source>
</evidence>
<reference evidence="5 6" key="1">
    <citation type="submission" date="2013-11" db="EMBL/GenBank/DDBJ databases">
        <title>Metagenomic analysis of a methanogenic consortium involved in long chain n-alkane degradation.</title>
        <authorList>
            <person name="Davidova I.A."/>
            <person name="Callaghan A.V."/>
            <person name="Wawrik B."/>
            <person name="Pruitt S."/>
            <person name="Marks C."/>
            <person name="Duncan K.E."/>
            <person name="Suflita J.M."/>
        </authorList>
    </citation>
    <scope>NUCLEOTIDE SEQUENCE [LARGE SCALE GENOMIC DNA]</scope>
    <source>
        <strain evidence="5 6">SPR</strain>
    </source>
</reference>
<evidence type="ECO:0000313" key="5">
    <source>
        <dbReference type="EMBL" id="KIX15365.1"/>
    </source>
</evidence>
<dbReference type="InterPro" id="IPR008567">
    <property type="entry name" value="BKACE"/>
</dbReference>
<gene>
    <name evidence="5" type="ORF">X474_04445</name>
</gene>
<sequence length="280" mass="30624">MAKLIITAAVCGSAPMREQNPNVPYSPKEIAKEALRCWRAGASVVHVHVRDPKTGKPDFKRELFSEVVERVRAESDMLINLTTSAFSIEDPDPGEARLMPAELGPDLCSLDVGSLNFRGNVFINPAEWVEKAARRMQQKKVKPEMEVFEVGHVLQAADLVQKGLIEAPPYFQICLGIKWGAPADLPSLLSFVSRLPQGALWSVLAAGANQLPLTTHAMLMGGNVRVGFEDNLYLSRGVKASSNADFVERTVKLARILGREVATCAEAREILNLPPEKTGQ</sequence>
<organism evidence="5 6">
    <name type="scientific">Dethiosulfatarculus sandiegensis</name>
    <dbReference type="NCBI Taxonomy" id="1429043"/>
    <lineage>
        <taxon>Bacteria</taxon>
        <taxon>Pseudomonadati</taxon>
        <taxon>Thermodesulfobacteriota</taxon>
        <taxon>Desulfarculia</taxon>
        <taxon>Desulfarculales</taxon>
        <taxon>Desulfarculaceae</taxon>
        <taxon>Dethiosulfatarculus</taxon>
    </lineage>
</organism>
<keyword evidence="6" id="KW-1185">Reference proteome</keyword>
<dbReference type="STRING" id="1429043.X474_04445"/>
<evidence type="ECO:0000256" key="1">
    <source>
        <dbReference type="ARBA" id="ARBA00001947"/>
    </source>
</evidence>
<evidence type="ECO:0000256" key="2">
    <source>
        <dbReference type="ARBA" id="ARBA00022679"/>
    </source>
</evidence>
<keyword evidence="4" id="KW-0862">Zinc</keyword>
<dbReference type="Pfam" id="PF05853">
    <property type="entry name" value="BKACE"/>
    <property type="match status" value="1"/>
</dbReference>
<dbReference type="Proteomes" id="UP000032233">
    <property type="component" value="Unassembled WGS sequence"/>
</dbReference>
<dbReference type="Gene3D" id="3.20.20.70">
    <property type="entry name" value="Aldolase class I"/>
    <property type="match status" value="1"/>
</dbReference>
<name>A0A0D2K0W9_9BACT</name>
<keyword evidence="2" id="KW-0808">Transferase</keyword>
<dbReference type="EMBL" id="AZAC01000003">
    <property type="protein sequence ID" value="KIX15365.1"/>
    <property type="molecule type" value="Genomic_DNA"/>
</dbReference>
<protein>
    <submittedName>
        <fullName evidence="5">3-keto-5-aminohexanoate cleavage enzyme</fullName>
    </submittedName>
</protein>
<proteinExistence type="predicted"/>
<dbReference type="InterPro" id="IPR013785">
    <property type="entry name" value="Aldolase_TIM"/>
</dbReference>
<dbReference type="PANTHER" id="PTHR37418">
    <property type="entry name" value="3-KETO-5-AMINOHEXANOATE CLEAVAGE ENZYME-RELATED"/>
    <property type="match status" value="1"/>
</dbReference>
<dbReference type="AlphaFoldDB" id="A0A0D2K0W9"/>
<dbReference type="PANTHER" id="PTHR37418:SF2">
    <property type="entry name" value="3-KETO-5-AMINOHEXANOATE CLEAVAGE ENZYME"/>
    <property type="match status" value="1"/>
</dbReference>
<dbReference type="GO" id="GO:0046872">
    <property type="term" value="F:metal ion binding"/>
    <property type="evidence" value="ECO:0007669"/>
    <property type="project" value="UniProtKB-KW"/>
</dbReference>
<dbReference type="OrthoDB" id="9155960at2"/>
<accession>A0A0D2K0W9</accession>
<evidence type="ECO:0000313" key="6">
    <source>
        <dbReference type="Proteomes" id="UP000032233"/>
    </source>
</evidence>
<dbReference type="InParanoid" id="A0A0D2K0W9"/>